<protein>
    <submittedName>
        <fullName evidence="3">Nuclease HARBI1</fullName>
    </submittedName>
</protein>
<accession>A0A498L6N8</accession>
<evidence type="ECO:0000256" key="1">
    <source>
        <dbReference type="SAM" id="Coils"/>
    </source>
</evidence>
<keyword evidence="1" id="KW-0175">Coiled coil</keyword>
<dbReference type="Proteomes" id="UP000290572">
    <property type="component" value="Unassembled WGS sequence"/>
</dbReference>
<gene>
    <name evidence="3" type="ORF">ROHU_013123</name>
</gene>
<name>A0A498L6N8_LABRO</name>
<comment type="caution">
    <text evidence="3">The sequence shown here is derived from an EMBL/GenBank/DDBJ whole genome shotgun (WGS) entry which is preliminary data.</text>
</comment>
<dbReference type="AlphaFoldDB" id="A0A498L6N8"/>
<evidence type="ECO:0000313" key="4">
    <source>
        <dbReference type="Proteomes" id="UP000290572"/>
    </source>
</evidence>
<feature type="region of interest" description="Disordered" evidence="2">
    <location>
        <begin position="1"/>
        <end position="125"/>
    </location>
</feature>
<feature type="compositionally biased region" description="Polar residues" evidence="2">
    <location>
        <begin position="1"/>
        <end position="15"/>
    </location>
</feature>
<feature type="compositionally biased region" description="Acidic residues" evidence="2">
    <location>
        <begin position="93"/>
        <end position="102"/>
    </location>
</feature>
<reference evidence="3 4" key="1">
    <citation type="submission" date="2018-03" db="EMBL/GenBank/DDBJ databases">
        <title>Draft genome sequence of Rohu Carp (Labeo rohita).</title>
        <authorList>
            <person name="Das P."/>
            <person name="Kushwaha B."/>
            <person name="Joshi C.G."/>
            <person name="Kumar D."/>
            <person name="Nagpure N.S."/>
            <person name="Sahoo L."/>
            <person name="Das S.P."/>
            <person name="Bit A."/>
            <person name="Patnaik S."/>
            <person name="Meher P.K."/>
            <person name="Jayasankar P."/>
            <person name="Koringa P.G."/>
            <person name="Patel N.V."/>
            <person name="Hinsu A.T."/>
            <person name="Kumar R."/>
            <person name="Pandey M."/>
            <person name="Agarwal S."/>
            <person name="Srivastava S."/>
            <person name="Singh M."/>
            <person name="Iquebal M.A."/>
            <person name="Jaiswal S."/>
            <person name="Angadi U.B."/>
            <person name="Kumar N."/>
            <person name="Raza M."/>
            <person name="Shah T.M."/>
            <person name="Rai A."/>
            <person name="Jena J.K."/>
        </authorList>
    </citation>
    <scope>NUCLEOTIDE SEQUENCE [LARGE SCALE GENOMIC DNA]</scope>
    <source>
        <strain evidence="3">DASCIFA01</strain>
        <tissue evidence="3">Testis</tissue>
    </source>
</reference>
<evidence type="ECO:0000256" key="2">
    <source>
        <dbReference type="SAM" id="MobiDB-lite"/>
    </source>
</evidence>
<organism evidence="3 4">
    <name type="scientific">Labeo rohita</name>
    <name type="common">Indian major carp</name>
    <name type="synonym">Cyprinus rohita</name>
    <dbReference type="NCBI Taxonomy" id="84645"/>
    <lineage>
        <taxon>Eukaryota</taxon>
        <taxon>Metazoa</taxon>
        <taxon>Chordata</taxon>
        <taxon>Craniata</taxon>
        <taxon>Vertebrata</taxon>
        <taxon>Euteleostomi</taxon>
        <taxon>Actinopterygii</taxon>
        <taxon>Neopterygii</taxon>
        <taxon>Teleostei</taxon>
        <taxon>Ostariophysi</taxon>
        <taxon>Cypriniformes</taxon>
        <taxon>Cyprinidae</taxon>
        <taxon>Labeoninae</taxon>
        <taxon>Labeonini</taxon>
        <taxon>Labeo</taxon>
    </lineage>
</organism>
<feature type="coiled-coil region" evidence="1">
    <location>
        <begin position="161"/>
        <end position="188"/>
    </location>
</feature>
<dbReference type="EMBL" id="QBIY01013464">
    <property type="protein sequence ID" value="RXN04041.1"/>
    <property type="molecule type" value="Genomic_DNA"/>
</dbReference>
<proteinExistence type="predicted"/>
<keyword evidence="4" id="KW-1185">Reference proteome</keyword>
<sequence length="310" mass="34676">MSGQKRTWQQVNGSRAGSKKKACMSGPPTQDFTTAEELNKGKPVMEGIQGETDTDSGPARETDLFRQVSGNTLTHLEPPVYDPREGTSAVECTSDDDDDDVSLDSRRLEDPDTVQPDEQPGNINSQTVRPLYTTHLKRQIDLAEVKIKVNKRKLQDMDTETEIKRKTLRKLDLEIQKLEREVKRDSAEEKGAVVNLALSWDLPRVTESNRRWALTFQPLEVADVDPLVSGRLDYHVGDTSGHHHNQEISAGPKVRYAANISAMSEESQANFFDNRCPVKLEGIYHKCSIFETTAKMATGLVFPLSVPLDL</sequence>
<evidence type="ECO:0000313" key="3">
    <source>
        <dbReference type="EMBL" id="RXN04041.1"/>
    </source>
</evidence>